<dbReference type="OrthoDB" id="9774928at2"/>
<comment type="caution">
    <text evidence="3">The sequence shown here is derived from an EMBL/GenBank/DDBJ whole genome shotgun (WGS) entry which is preliminary data.</text>
</comment>
<sequence length="460" mass="48016">MNGNLRGLVVAVLGALLLTSCSFDVYKLPLPGGADTGDDPMTLKVQFADVLDLVPQSTVKVADVSVGKVTDIDLRGYAAEVTVEIHGDVDLPANTVATIRQTSLLGEKFVSLAPPETGASSEPLADNDVIPINPKGHNPEVEEVLGALSLLLNGGGVAQLKTISSEISLALEGNEGAAKSVLRQLAELMGTLEEGKADIVHAIEAVNRLAIAANKQMPAIDSALEELPSALASLDRQRDDLVKMLAALENLSDVGVRVISASKESTISAFRDLHPVLKSLADAGKDLPNSLQILFTYPFPDSIFGRDPQAARNLHMGDFVNLSIQMDLDVRDLIENPAGLPVPECQQLQGLGEICGAVLRSLQNCLQQQSASACLALPGAITTELCKLAPLPGVCPAAGGTSGGTTGGTTNPLQDVIDQLGLPGLGRAATGTVPSKPTYRDLMRSYDPDLVALLVPGVTR</sequence>
<dbReference type="AlphaFoldDB" id="A0A3A5H8K4"/>
<dbReference type="Pfam" id="PF11887">
    <property type="entry name" value="Mce4_CUP1"/>
    <property type="match status" value="1"/>
</dbReference>
<protein>
    <submittedName>
        <fullName evidence="3">MCE family protein</fullName>
    </submittedName>
</protein>
<dbReference type="InterPro" id="IPR052336">
    <property type="entry name" value="MlaD_Phospholipid_Transporter"/>
</dbReference>
<dbReference type="InterPro" id="IPR003399">
    <property type="entry name" value="Mce/MlaD"/>
</dbReference>
<dbReference type="InterPro" id="IPR024516">
    <property type="entry name" value="Mce_C"/>
</dbReference>
<dbReference type="Proteomes" id="UP000276542">
    <property type="component" value="Unassembled WGS sequence"/>
</dbReference>
<keyword evidence="4" id="KW-1185">Reference proteome</keyword>
<dbReference type="RefSeq" id="WP_120060323.1">
    <property type="nucleotide sequence ID" value="NZ_QYRP01000002.1"/>
</dbReference>
<dbReference type="PROSITE" id="PS51257">
    <property type="entry name" value="PROKAR_LIPOPROTEIN"/>
    <property type="match status" value="1"/>
</dbReference>
<name>A0A3A5H8K4_9ACTN</name>
<dbReference type="InterPro" id="IPR005693">
    <property type="entry name" value="Mce"/>
</dbReference>
<dbReference type="EMBL" id="QYRP01000002">
    <property type="protein sequence ID" value="RJS46351.1"/>
    <property type="molecule type" value="Genomic_DNA"/>
</dbReference>
<gene>
    <name evidence="3" type="ORF">D4739_09080</name>
</gene>
<dbReference type="PANTHER" id="PTHR33371:SF15">
    <property type="entry name" value="LIPOPROTEIN LPRN"/>
    <property type="match status" value="1"/>
</dbReference>
<accession>A0A3A5H8K4</accession>
<evidence type="ECO:0000259" key="2">
    <source>
        <dbReference type="Pfam" id="PF11887"/>
    </source>
</evidence>
<evidence type="ECO:0000313" key="4">
    <source>
        <dbReference type="Proteomes" id="UP000276542"/>
    </source>
</evidence>
<feature type="domain" description="Mce/MlaD" evidence="1">
    <location>
        <begin position="42"/>
        <end position="115"/>
    </location>
</feature>
<reference evidence="4" key="1">
    <citation type="submission" date="2018-09" db="EMBL/GenBank/DDBJ databases">
        <authorList>
            <person name="Zhu H."/>
        </authorList>
    </citation>
    <scope>NUCLEOTIDE SEQUENCE [LARGE SCALE GENOMIC DNA]</scope>
    <source>
        <strain evidence="4">K1W22B-1</strain>
    </source>
</reference>
<dbReference type="GO" id="GO:0005576">
    <property type="term" value="C:extracellular region"/>
    <property type="evidence" value="ECO:0007669"/>
    <property type="project" value="TreeGrafter"/>
</dbReference>
<evidence type="ECO:0000313" key="3">
    <source>
        <dbReference type="EMBL" id="RJS46351.1"/>
    </source>
</evidence>
<feature type="domain" description="Mammalian cell entry C-terminal" evidence="2">
    <location>
        <begin position="120"/>
        <end position="291"/>
    </location>
</feature>
<dbReference type="PANTHER" id="PTHR33371">
    <property type="entry name" value="INTERMEMBRANE PHOSPHOLIPID TRANSPORT SYSTEM BINDING PROTEIN MLAD-RELATED"/>
    <property type="match status" value="1"/>
</dbReference>
<organism evidence="3 4">
    <name type="scientific">Nocardioides cavernaquae</name>
    <dbReference type="NCBI Taxonomy" id="2321396"/>
    <lineage>
        <taxon>Bacteria</taxon>
        <taxon>Bacillati</taxon>
        <taxon>Actinomycetota</taxon>
        <taxon>Actinomycetes</taxon>
        <taxon>Propionibacteriales</taxon>
        <taxon>Nocardioidaceae</taxon>
        <taxon>Nocardioides</taxon>
    </lineage>
</organism>
<proteinExistence type="predicted"/>
<evidence type="ECO:0000259" key="1">
    <source>
        <dbReference type="Pfam" id="PF02470"/>
    </source>
</evidence>
<dbReference type="NCBIfam" id="TIGR00996">
    <property type="entry name" value="Mtu_fam_mce"/>
    <property type="match status" value="1"/>
</dbReference>
<dbReference type="Pfam" id="PF02470">
    <property type="entry name" value="MlaD"/>
    <property type="match status" value="1"/>
</dbReference>